<dbReference type="AlphaFoldDB" id="A0A975YK69"/>
<feature type="region of interest" description="Disordered" evidence="1">
    <location>
        <begin position="236"/>
        <end position="285"/>
    </location>
</feature>
<protein>
    <submittedName>
        <fullName evidence="3">Uncharacterized protein</fullName>
    </submittedName>
</protein>
<gene>
    <name evidence="3" type="ORF">KO353_02605</name>
</gene>
<reference evidence="3" key="1">
    <citation type="submission" date="2021-06" db="EMBL/GenBank/DDBJ databases">
        <title>Elioraea tepida, sp. nov., a moderately thermophilic aerobic anoxygenic phototrophic bacterium isolated from an alkaline siliceous hot spring mat community in Yellowstone National Park, WY, USA.</title>
        <authorList>
            <person name="Saini M.K."/>
            <person name="Yoshida S."/>
            <person name="Sebastian A."/>
            <person name="Hirose S."/>
            <person name="Hara E."/>
            <person name="Tamaki H."/>
            <person name="Soulier N.T."/>
            <person name="Albert I."/>
            <person name="Hanada S."/>
            <person name="Bryant D.A."/>
            <person name="Tank M."/>
        </authorList>
    </citation>
    <scope>NUCLEOTIDE SEQUENCE</scope>
    <source>
        <strain evidence="3">MS-P2</strain>
    </source>
</reference>
<accession>A0A975YK69</accession>
<dbReference type="KEGG" id="elio:KO353_02605"/>
<keyword evidence="2" id="KW-1133">Transmembrane helix</keyword>
<feature type="transmembrane region" description="Helical" evidence="2">
    <location>
        <begin position="163"/>
        <end position="186"/>
    </location>
</feature>
<evidence type="ECO:0000256" key="2">
    <source>
        <dbReference type="SAM" id="Phobius"/>
    </source>
</evidence>
<feature type="compositionally biased region" description="Basic and acidic residues" evidence="1">
    <location>
        <begin position="259"/>
        <end position="278"/>
    </location>
</feature>
<organism evidence="3 4">
    <name type="scientific">Elioraea tepida</name>
    <dbReference type="NCBI Taxonomy" id="2843330"/>
    <lineage>
        <taxon>Bacteria</taxon>
        <taxon>Pseudomonadati</taxon>
        <taxon>Pseudomonadota</taxon>
        <taxon>Alphaproteobacteria</taxon>
        <taxon>Acetobacterales</taxon>
        <taxon>Elioraeaceae</taxon>
        <taxon>Elioraea</taxon>
    </lineage>
</organism>
<name>A0A975YK69_9PROT</name>
<evidence type="ECO:0000313" key="4">
    <source>
        <dbReference type="Proteomes" id="UP000694001"/>
    </source>
</evidence>
<keyword evidence="4" id="KW-1185">Reference proteome</keyword>
<dbReference type="Proteomes" id="UP000694001">
    <property type="component" value="Chromosome"/>
</dbReference>
<evidence type="ECO:0000313" key="3">
    <source>
        <dbReference type="EMBL" id="QXM25162.1"/>
    </source>
</evidence>
<proteinExistence type="predicted"/>
<dbReference type="RefSeq" id="WP_218286218.1">
    <property type="nucleotide sequence ID" value="NZ_CP076448.1"/>
</dbReference>
<evidence type="ECO:0000256" key="1">
    <source>
        <dbReference type="SAM" id="MobiDB-lite"/>
    </source>
</evidence>
<keyword evidence="2" id="KW-0472">Membrane</keyword>
<feature type="compositionally biased region" description="Pro residues" evidence="1">
    <location>
        <begin position="239"/>
        <end position="258"/>
    </location>
</feature>
<keyword evidence="2" id="KW-0812">Transmembrane</keyword>
<sequence length="369" mass="39785">MKRHLIHRDRRAAFTPLLPPGWDEARARAELSALASRTLGPAWAGMFPAAEVEGEMIAWTAEGESVVRYTELPAEERERLRASLGAAFSELRRAAEREGGEFPALVRAAREIPAWDFAAVVDGLPVVAAWGHAAAGATPRGLIAALDDGVPATPPSTFPTVPVLATVAALAFLGLLAWLTLPWWGWIATPPMPACRADPAGLAALRGLLAEEGREAELAAELARLQGELGLRQAECPIPELPPEPPPQRAERPPPPPRPEPRPVRPPDAEPCDVETRSGGRGVTRTRHYLGNRPGQVTLTYNTRIEPDQIDVYYRGRLVSSTYRPVSGRGQISFPYQPTGGGPEANVVEVVVTGFGLTTLWSYSIGCPR</sequence>
<dbReference type="EMBL" id="CP076448">
    <property type="protein sequence ID" value="QXM25162.1"/>
    <property type="molecule type" value="Genomic_DNA"/>
</dbReference>